<protein>
    <submittedName>
        <fullName evidence="2">Uncharacterized protein</fullName>
    </submittedName>
</protein>
<evidence type="ECO:0000313" key="2">
    <source>
        <dbReference type="EMBL" id="MDP5273247.1"/>
    </source>
</evidence>
<sequence>MDLKQLPFVVNDSVSVLDPYGGEGAIIVIQNGMAITTPFPIISSTVCVKQSQKTKVSLDFLSQVAIEAMGSSMSFGLYFSSSVMVFLLVQLMMQWIMYLLLQEDIQTLQTFL</sequence>
<feature type="transmembrane region" description="Helical" evidence="1">
    <location>
        <begin position="77"/>
        <end position="101"/>
    </location>
</feature>
<evidence type="ECO:0000313" key="3">
    <source>
        <dbReference type="Proteomes" id="UP001231941"/>
    </source>
</evidence>
<keyword evidence="1" id="KW-0472">Membrane</keyword>
<accession>A0ABT9IV95</accession>
<proteinExistence type="predicted"/>
<reference evidence="2 3" key="1">
    <citation type="submission" date="2023-08" db="EMBL/GenBank/DDBJ databases">
        <authorList>
            <person name="Park J.-S."/>
        </authorList>
    </citation>
    <scope>NUCLEOTIDE SEQUENCE [LARGE SCALE GENOMIC DNA]</scope>
    <source>
        <strain evidence="2 3">2205SS18-9</strain>
    </source>
</reference>
<keyword evidence="3" id="KW-1185">Reference proteome</keyword>
<keyword evidence="1" id="KW-1133">Transmembrane helix</keyword>
<dbReference type="RefSeq" id="WP_305990531.1">
    <property type="nucleotide sequence ID" value="NZ_JAVAMP010000001.1"/>
</dbReference>
<gene>
    <name evidence="2" type="ORF">Q5Y73_03960</name>
</gene>
<comment type="caution">
    <text evidence="2">The sequence shown here is derived from an EMBL/GenBank/DDBJ whole genome shotgun (WGS) entry which is preliminary data.</text>
</comment>
<name>A0ABT9IV95_9BACL</name>
<dbReference type="Proteomes" id="UP001231941">
    <property type="component" value="Unassembled WGS sequence"/>
</dbReference>
<evidence type="ECO:0000256" key="1">
    <source>
        <dbReference type="SAM" id="Phobius"/>
    </source>
</evidence>
<organism evidence="2 3">
    <name type="scientific">Chengkuizengella axinellae</name>
    <dbReference type="NCBI Taxonomy" id="3064388"/>
    <lineage>
        <taxon>Bacteria</taxon>
        <taxon>Bacillati</taxon>
        <taxon>Bacillota</taxon>
        <taxon>Bacilli</taxon>
        <taxon>Bacillales</taxon>
        <taxon>Paenibacillaceae</taxon>
        <taxon>Chengkuizengella</taxon>
    </lineage>
</organism>
<dbReference type="EMBL" id="JAVAMP010000001">
    <property type="protein sequence ID" value="MDP5273247.1"/>
    <property type="molecule type" value="Genomic_DNA"/>
</dbReference>
<keyword evidence="1" id="KW-0812">Transmembrane</keyword>